<keyword evidence="2" id="KW-1185">Reference proteome</keyword>
<gene>
    <name evidence="1" type="ORF">D4L85_04035</name>
</gene>
<evidence type="ECO:0000313" key="2">
    <source>
        <dbReference type="Proteomes" id="UP000266183"/>
    </source>
</evidence>
<proteinExistence type="predicted"/>
<dbReference type="Proteomes" id="UP000266183">
    <property type="component" value="Chromosome"/>
</dbReference>
<organism evidence="1 2">
    <name type="scientific">Chryseolinea soli</name>
    <dbReference type="NCBI Taxonomy" id="2321403"/>
    <lineage>
        <taxon>Bacteria</taxon>
        <taxon>Pseudomonadati</taxon>
        <taxon>Bacteroidota</taxon>
        <taxon>Cytophagia</taxon>
        <taxon>Cytophagales</taxon>
        <taxon>Fulvivirgaceae</taxon>
        <taxon>Chryseolinea</taxon>
    </lineage>
</organism>
<name>A0A385SL90_9BACT</name>
<reference evidence="2" key="1">
    <citation type="submission" date="2018-09" db="EMBL/GenBank/DDBJ databases">
        <title>Chryseolinea sp. KIS68-18 isolated from soil.</title>
        <authorList>
            <person name="Weon H.-Y."/>
            <person name="Kwon S.-W."/>
            <person name="Lee S.A."/>
        </authorList>
    </citation>
    <scope>NUCLEOTIDE SEQUENCE [LARGE SCALE GENOMIC DNA]</scope>
    <source>
        <strain evidence="2">KIS68-18</strain>
    </source>
</reference>
<accession>A0A385SL90</accession>
<dbReference type="AlphaFoldDB" id="A0A385SL90"/>
<protein>
    <submittedName>
        <fullName evidence="1">Uncharacterized protein</fullName>
    </submittedName>
</protein>
<sequence>MPYAFSKNKDCKGKGFVEFAKGWVRQICRKDRKMPANAVFSVISTPTWLKIFLITPASSRLAKALSHSKTQKS</sequence>
<evidence type="ECO:0000313" key="1">
    <source>
        <dbReference type="EMBL" id="AYB29798.1"/>
    </source>
</evidence>
<dbReference type="KEGG" id="chk:D4L85_04035"/>
<dbReference type="EMBL" id="CP032382">
    <property type="protein sequence ID" value="AYB29798.1"/>
    <property type="molecule type" value="Genomic_DNA"/>
</dbReference>